<dbReference type="RefSeq" id="WP_186901537.1">
    <property type="nucleotide sequence ID" value="NZ_JACOOT010000026.1"/>
</dbReference>
<comment type="caution">
    <text evidence="1">The sequence shown here is derived from an EMBL/GenBank/DDBJ whole genome shotgun (WGS) entry which is preliminary data.</text>
</comment>
<dbReference type="AlphaFoldDB" id="A0A8I0AK23"/>
<gene>
    <name evidence="1" type="ORF">H8S54_11650</name>
</gene>
<dbReference type="EMBL" id="JACOOT010000026">
    <property type="protein sequence ID" value="MBC5651749.1"/>
    <property type="molecule type" value="Genomic_DNA"/>
</dbReference>
<name>A0A8I0AK23_9FIRM</name>
<dbReference type="Proteomes" id="UP000652847">
    <property type="component" value="Unassembled WGS sequence"/>
</dbReference>
<accession>A0A8I0AK23</accession>
<keyword evidence="2" id="KW-1185">Reference proteome</keyword>
<evidence type="ECO:0008006" key="3">
    <source>
        <dbReference type="Google" id="ProtNLM"/>
    </source>
</evidence>
<protein>
    <recommendedName>
        <fullName evidence="3">Alternate signal-mediated exported protein, CPF_0494 family</fullName>
    </recommendedName>
</protein>
<sequence length="167" mass="19082">MKKRWMIFVLACCLTAGITGSVVYAYLIDQKETVNQIRILENTTHIEEEFEPPDEVKPGQVIKKKPCIANDSGFPVFIRARVIFSNDRGEAQCQPLEIADSWKKGEDGYYYYQKKVLSGQRTDVIFDKVVIKNTVKKDELVSFDILVYEESVQAEGFSSPEEAFARL</sequence>
<reference evidence="1 2" key="1">
    <citation type="submission" date="2020-08" db="EMBL/GenBank/DDBJ databases">
        <title>Genome public.</title>
        <authorList>
            <person name="Liu C."/>
            <person name="Sun Q."/>
        </authorList>
    </citation>
    <scope>NUCLEOTIDE SEQUENCE [LARGE SCALE GENOMIC DNA]</scope>
    <source>
        <strain evidence="1 2">BX17</strain>
    </source>
</reference>
<organism evidence="1 2">
    <name type="scientific">Blautia segnis</name>
    <dbReference type="NCBI Taxonomy" id="2763030"/>
    <lineage>
        <taxon>Bacteria</taxon>
        <taxon>Bacillati</taxon>
        <taxon>Bacillota</taxon>
        <taxon>Clostridia</taxon>
        <taxon>Lachnospirales</taxon>
        <taxon>Lachnospiraceae</taxon>
        <taxon>Blautia</taxon>
    </lineage>
</organism>
<evidence type="ECO:0000313" key="1">
    <source>
        <dbReference type="EMBL" id="MBC5651749.1"/>
    </source>
</evidence>
<proteinExistence type="predicted"/>
<evidence type="ECO:0000313" key="2">
    <source>
        <dbReference type="Proteomes" id="UP000652847"/>
    </source>
</evidence>